<dbReference type="HAMAP" id="MF_03053">
    <property type="entry name" value="CTU1"/>
    <property type="match status" value="1"/>
</dbReference>
<dbReference type="Gene3D" id="3.40.50.620">
    <property type="entry name" value="HUPs"/>
    <property type="match status" value="1"/>
</dbReference>
<feature type="compositionally biased region" description="Basic and acidic residues" evidence="9">
    <location>
        <begin position="361"/>
        <end position="372"/>
    </location>
</feature>
<reference evidence="13" key="1">
    <citation type="submission" date="2016-11" db="UniProtKB">
        <authorList>
            <consortium name="WormBaseParasite"/>
        </authorList>
    </citation>
    <scope>IDENTIFICATION</scope>
</reference>
<dbReference type="AlphaFoldDB" id="A0A1I7TVR3"/>
<evidence type="ECO:0000256" key="2">
    <source>
        <dbReference type="ARBA" id="ARBA00022555"/>
    </source>
</evidence>
<dbReference type="PANTHER" id="PTHR11807:SF12">
    <property type="entry name" value="CYTOPLASMIC TRNA 2-THIOLATION PROTEIN 1"/>
    <property type="match status" value="1"/>
</dbReference>
<dbReference type="UniPathway" id="UPA00988"/>
<evidence type="ECO:0000313" key="12">
    <source>
        <dbReference type="Proteomes" id="UP000095282"/>
    </source>
</evidence>
<dbReference type="STRING" id="1561998.A0A1I7TVR3"/>
<evidence type="ECO:0000256" key="1">
    <source>
        <dbReference type="ARBA" id="ARBA00022490"/>
    </source>
</evidence>
<dbReference type="SUPFAM" id="SSF52402">
    <property type="entry name" value="Adenine nucleotide alpha hydrolases-like"/>
    <property type="match status" value="1"/>
</dbReference>
<dbReference type="EC" id="2.7.7.-" evidence="7"/>
<dbReference type="FunFam" id="3.40.50.620:FF:000132">
    <property type="entry name" value="Cytoplasmic tRNA 2-thiolation protein 1"/>
    <property type="match status" value="1"/>
</dbReference>
<dbReference type="InterPro" id="IPR000541">
    <property type="entry name" value="Ncs6/Tuc1/Ctu1"/>
</dbReference>
<feature type="binding site" evidence="8">
    <location>
        <position position="178"/>
    </location>
    <ligand>
        <name>ATP</name>
        <dbReference type="ChEBI" id="CHEBI:30616"/>
    </ligand>
</feature>
<keyword evidence="8" id="KW-0547">Nucleotide-binding</keyword>
<evidence type="ECO:0000256" key="7">
    <source>
        <dbReference type="HAMAP-Rule" id="MF_03053"/>
    </source>
</evidence>
<sequence length="372" mass="41534">MEKRRGPPPCQSKEGCSNPAKIRKAKDGAQLCGPCFSRNFEDDVHETITNNSLFKRGERVAIGASGGKDSTVLAYVMKTLNDRHDYGLDLQLLSIDEGIKGYRDDSLLAVEKNRVEYGLPLTILSYRDLYGWTMDDIVAKIGKKNNCTFCGVFRRQALDRGAFKIGATKLVTGHNADDMAETVLMNVLRGDIARLERCTNIVTGEEGDLPRAKPLKYCFERDIVMYARTNQLEYFYTECIYAPNAYRGYARKYVRDLEKVHPSAILDLIRSGEKVSVKKEVEMPTLKICERCGYMTSQKMCKACLLIEGLNTGNTDLGVRKTKKSKKVTVEAEGSNKEENGCGSSKGGCGCSAAADETENEETRKRLKDLQF</sequence>
<feature type="compositionally biased region" description="Basic and acidic residues" evidence="9">
    <location>
        <begin position="330"/>
        <end position="340"/>
    </location>
</feature>
<name>A0A1I7TVR3_9PELO</name>
<evidence type="ECO:0000256" key="5">
    <source>
        <dbReference type="ARBA" id="ARBA00022884"/>
    </source>
</evidence>
<feature type="binding site" evidence="8">
    <location>
        <position position="69"/>
    </location>
    <ligand>
        <name>ATP</name>
        <dbReference type="ChEBI" id="CHEBI:30616"/>
    </ligand>
</feature>
<dbReference type="InterPro" id="IPR035107">
    <property type="entry name" value="tRNA_thiolation_TtcA_Ctu1"/>
</dbReference>
<keyword evidence="12" id="KW-1185">Reference proteome</keyword>
<dbReference type="CDD" id="cd01713">
    <property type="entry name" value="CTU1-like"/>
    <property type="match status" value="1"/>
</dbReference>
<keyword evidence="3 7" id="KW-0808">Transferase</keyword>
<comment type="similarity">
    <text evidence="7">Belongs to the TtcA family. CTU1/NCS6/ATPBD3 subfamily.</text>
</comment>
<dbReference type="WBParaSite" id="Csp11.Scaffold629.g12273.t1">
    <property type="protein sequence ID" value="Csp11.Scaffold629.g12273.t1"/>
    <property type="gene ID" value="Csp11.Scaffold629.g12273"/>
</dbReference>
<comment type="function">
    <text evidence="6 7">Plays a central role in 2-thiolation of mcm(5)S(2)U at tRNA wobble positions of tRNA(Lys), tRNA(Glu) and tRNA(Gln). Directly binds tRNAs and probably acts by catalyzing adenylation of tRNAs, an intermediate required for 2-thiolation. It is unclear whether it acts as a sulfurtransferase that transfers sulfur from thiocarboxylated URM1 onto the uridine of tRNAs at wobble position.</text>
</comment>
<dbReference type="GO" id="GO:0016779">
    <property type="term" value="F:nucleotidyltransferase activity"/>
    <property type="evidence" value="ECO:0007669"/>
    <property type="project" value="UniProtKB-UniRule"/>
</dbReference>
<dbReference type="NCBIfam" id="TIGR00269">
    <property type="entry name" value="TIGR00269 family protein"/>
    <property type="match status" value="1"/>
</dbReference>
<comment type="subcellular location">
    <subcellularLocation>
        <location evidence="7">Cytoplasm</location>
    </subcellularLocation>
</comment>
<feature type="binding site" evidence="8">
    <location>
        <position position="95"/>
    </location>
    <ligand>
        <name>ATP</name>
        <dbReference type="ChEBI" id="CHEBI:30616"/>
    </ligand>
</feature>
<evidence type="ECO:0000259" key="11">
    <source>
        <dbReference type="Pfam" id="PF16503"/>
    </source>
</evidence>
<keyword evidence="4 7" id="KW-0819">tRNA processing</keyword>
<protein>
    <recommendedName>
        <fullName evidence="7">Cytoplasmic tRNA 2-thiolation protein 1</fullName>
        <ecNumber evidence="7">2.7.7.-</ecNumber>
    </recommendedName>
    <alternativeName>
        <fullName evidence="7">Cytoplasmic tRNA adenylyltransferase 1</fullName>
    </alternativeName>
    <alternativeName>
        <fullName evidence="7">Thiolation of uridine in tRNA protein 1</fullName>
    </alternativeName>
</protein>
<dbReference type="Proteomes" id="UP000095282">
    <property type="component" value="Unplaced"/>
</dbReference>
<dbReference type="PANTHER" id="PTHR11807">
    <property type="entry name" value="ATPASES OF THE PP SUPERFAMILY-RELATED"/>
    <property type="match status" value="1"/>
</dbReference>
<dbReference type="GO" id="GO:0002144">
    <property type="term" value="C:cytosolic tRNA wobble base thiouridylase complex"/>
    <property type="evidence" value="ECO:0007669"/>
    <property type="project" value="TreeGrafter"/>
</dbReference>
<dbReference type="InterPro" id="IPR014729">
    <property type="entry name" value="Rossmann-like_a/b/a_fold"/>
</dbReference>
<evidence type="ECO:0000256" key="8">
    <source>
        <dbReference type="PIRSR" id="PIRSR004976-51"/>
    </source>
</evidence>
<gene>
    <name evidence="7" type="primary">tut-1</name>
    <name evidence="7" type="synonym">ctu-1</name>
</gene>
<dbReference type="GO" id="GO:0005739">
    <property type="term" value="C:mitochondrion"/>
    <property type="evidence" value="ECO:0007669"/>
    <property type="project" value="TreeGrafter"/>
</dbReference>
<evidence type="ECO:0000313" key="13">
    <source>
        <dbReference type="WBParaSite" id="Csp11.Scaffold629.g12273.t1"/>
    </source>
</evidence>
<evidence type="ECO:0000256" key="6">
    <source>
        <dbReference type="ARBA" id="ARBA00060195"/>
    </source>
</evidence>
<keyword evidence="5 7" id="KW-0694">RNA-binding</keyword>
<dbReference type="InterPro" id="IPR011063">
    <property type="entry name" value="TilS/TtcA_N"/>
</dbReference>
<dbReference type="GO" id="GO:0002143">
    <property type="term" value="P:tRNA wobble position uridine thiolation"/>
    <property type="evidence" value="ECO:0007669"/>
    <property type="project" value="TreeGrafter"/>
</dbReference>
<evidence type="ECO:0000256" key="3">
    <source>
        <dbReference type="ARBA" id="ARBA00022679"/>
    </source>
</evidence>
<evidence type="ECO:0000256" key="4">
    <source>
        <dbReference type="ARBA" id="ARBA00022694"/>
    </source>
</evidence>
<feature type="domain" description="Cytoplasmic tRNA 2-thiolation protein 1 C-terminal" evidence="11">
    <location>
        <begin position="289"/>
        <end position="316"/>
    </location>
</feature>
<keyword evidence="8" id="KW-0067">ATP-binding</keyword>
<comment type="pathway">
    <text evidence="7">tRNA modification; 5-methoxycarbonylmethyl-2-thiouridine-tRNA biosynthesis.</text>
</comment>
<dbReference type="InterPro" id="IPR032442">
    <property type="entry name" value="CTU1_C"/>
</dbReference>
<dbReference type="GO" id="GO:0032447">
    <property type="term" value="P:protein urmylation"/>
    <property type="evidence" value="ECO:0007669"/>
    <property type="project" value="UniProtKB-UniRule"/>
</dbReference>
<feature type="binding site" evidence="8">
    <location>
        <position position="173"/>
    </location>
    <ligand>
        <name>ATP</name>
        <dbReference type="ChEBI" id="CHEBI:30616"/>
    </ligand>
</feature>
<keyword evidence="2 7" id="KW-0820">tRNA-binding</keyword>
<dbReference type="GO" id="GO:0000049">
    <property type="term" value="F:tRNA binding"/>
    <property type="evidence" value="ECO:0007669"/>
    <property type="project" value="UniProtKB-UniRule"/>
</dbReference>
<proteinExistence type="inferred from homology"/>
<feature type="domain" description="tRNA(Ile)-lysidine/2-thiocytidine synthase N-terminal" evidence="10">
    <location>
        <begin position="60"/>
        <end position="255"/>
    </location>
</feature>
<feature type="region of interest" description="Disordered" evidence="9">
    <location>
        <begin position="330"/>
        <end position="372"/>
    </location>
</feature>
<dbReference type="Pfam" id="PF01171">
    <property type="entry name" value="ATP_bind_3"/>
    <property type="match status" value="1"/>
</dbReference>
<evidence type="ECO:0000256" key="9">
    <source>
        <dbReference type="SAM" id="MobiDB-lite"/>
    </source>
</evidence>
<dbReference type="GO" id="GO:0005524">
    <property type="term" value="F:ATP binding"/>
    <property type="evidence" value="ECO:0007669"/>
    <property type="project" value="UniProtKB-KW"/>
</dbReference>
<dbReference type="InterPro" id="IPR056369">
    <property type="entry name" value="CTU1-like_ATP-bd"/>
</dbReference>
<dbReference type="PIRSF" id="PIRSF004976">
    <property type="entry name" value="ATPase_YdaO"/>
    <property type="match status" value="1"/>
</dbReference>
<organism evidence="12 13">
    <name type="scientific">Caenorhabditis tropicalis</name>
    <dbReference type="NCBI Taxonomy" id="1561998"/>
    <lineage>
        <taxon>Eukaryota</taxon>
        <taxon>Metazoa</taxon>
        <taxon>Ecdysozoa</taxon>
        <taxon>Nematoda</taxon>
        <taxon>Chromadorea</taxon>
        <taxon>Rhabditida</taxon>
        <taxon>Rhabditina</taxon>
        <taxon>Rhabditomorpha</taxon>
        <taxon>Rhabditoidea</taxon>
        <taxon>Rhabditidae</taxon>
        <taxon>Peloderinae</taxon>
        <taxon>Caenorhabditis</taxon>
    </lineage>
</organism>
<evidence type="ECO:0000259" key="10">
    <source>
        <dbReference type="Pfam" id="PF01171"/>
    </source>
</evidence>
<keyword evidence="1 7" id="KW-0963">Cytoplasm</keyword>
<dbReference type="Pfam" id="PF16503">
    <property type="entry name" value="zn-ribbon_14"/>
    <property type="match status" value="1"/>
</dbReference>
<accession>A0A1I7TVR3</accession>
<feature type="binding site" evidence="8">
    <location>
        <begin position="63"/>
        <end position="65"/>
    </location>
    <ligand>
        <name>ATP</name>
        <dbReference type="ChEBI" id="CHEBI:30616"/>
    </ligand>
</feature>
<dbReference type="eggNOG" id="KOG2840">
    <property type="taxonomic scope" value="Eukaryota"/>
</dbReference>